<feature type="domain" description="Fungal-type protein kinase" evidence="2">
    <location>
        <begin position="164"/>
        <end position="334"/>
    </location>
</feature>
<accession>A0A0C3E880</accession>
<dbReference type="PANTHER" id="PTHR38248:SF2">
    <property type="entry name" value="FUNK1 11"/>
    <property type="match status" value="1"/>
</dbReference>
<proteinExistence type="predicted"/>
<feature type="region of interest" description="Disordered" evidence="1">
    <location>
        <begin position="791"/>
        <end position="824"/>
    </location>
</feature>
<dbReference type="Pfam" id="PF20149">
    <property type="entry name" value="DUF6532"/>
    <property type="match status" value="1"/>
</dbReference>
<feature type="region of interest" description="Disordered" evidence="1">
    <location>
        <begin position="653"/>
        <end position="687"/>
    </location>
</feature>
<dbReference type="EMBL" id="KN822007">
    <property type="protein sequence ID" value="KIM68970.1"/>
    <property type="molecule type" value="Genomic_DNA"/>
</dbReference>
<reference evidence="4 5" key="1">
    <citation type="submission" date="2014-04" db="EMBL/GenBank/DDBJ databases">
        <authorList>
            <consortium name="DOE Joint Genome Institute"/>
            <person name="Kuo A."/>
            <person name="Kohler A."/>
            <person name="Nagy L.G."/>
            <person name="Floudas D."/>
            <person name="Copeland A."/>
            <person name="Barry K.W."/>
            <person name="Cichocki N."/>
            <person name="Veneault-Fourrey C."/>
            <person name="LaButti K."/>
            <person name="Lindquist E.A."/>
            <person name="Lipzen A."/>
            <person name="Lundell T."/>
            <person name="Morin E."/>
            <person name="Murat C."/>
            <person name="Sun H."/>
            <person name="Tunlid A."/>
            <person name="Henrissat B."/>
            <person name="Grigoriev I.V."/>
            <person name="Hibbett D.S."/>
            <person name="Martin F."/>
            <person name="Nordberg H.P."/>
            <person name="Cantor M.N."/>
            <person name="Hua S.X."/>
        </authorList>
    </citation>
    <scope>NUCLEOTIDE SEQUENCE [LARGE SCALE GENOMIC DNA]</scope>
    <source>
        <strain evidence="4 5">Foug A</strain>
    </source>
</reference>
<evidence type="ECO:0000313" key="5">
    <source>
        <dbReference type="Proteomes" id="UP000053989"/>
    </source>
</evidence>
<evidence type="ECO:0000259" key="2">
    <source>
        <dbReference type="Pfam" id="PF17667"/>
    </source>
</evidence>
<reference evidence="5" key="2">
    <citation type="submission" date="2015-01" db="EMBL/GenBank/DDBJ databases">
        <title>Evolutionary Origins and Diversification of the Mycorrhizal Mutualists.</title>
        <authorList>
            <consortium name="DOE Joint Genome Institute"/>
            <consortium name="Mycorrhizal Genomics Consortium"/>
            <person name="Kohler A."/>
            <person name="Kuo A."/>
            <person name="Nagy L.G."/>
            <person name="Floudas D."/>
            <person name="Copeland A."/>
            <person name="Barry K.W."/>
            <person name="Cichocki N."/>
            <person name="Veneault-Fourrey C."/>
            <person name="LaButti K."/>
            <person name="Lindquist E.A."/>
            <person name="Lipzen A."/>
            <person name="Lundell T."/>
            <person name="Morin E."/>
            <person name="Murat C."/>
            <person name="Riley R."/>
            <person name="Ohm R."/>
            <person name="Sun H."/>
            <person name="Tunlid A."/>
            <person name="Henrissat B."/>
            <person name="Grigoriev I.V."/>
            <person name="Hibbett D.S."/>
            <person name="Martin F."/>
        </authorList>
    </citation>
    <scope>NUCLEOTIDE SEQUENCE [LARGE SCALE GENOMIC DNA]</scope>
    <source>
        <strain evidence="5">Foug A</strain>
    </source>
</reference>
<feature type="region of interest" description="Disordered" evidence="1">
    <location>
        <begin position="571"/>
        <end position="614"/>
    </location>
</feature>
<gene>
    <name evidence="4" type="ORF">SCLCIDRAFT_19654</name>
</gene>
<sequence>MDTMVENDTHETHWELSEDDSNKLLNFLFPDEVLFLKSKGELVEDKSEHFAMDQILKHCIVHRLYVEGPPSHASVSSSSKGKSKEKVTMATGHWLDAPELHAKAPAACETSLALFFNTVIKAVNNATSTVTVRTWTADSTTHPLGGGDATRKPNLSCWLSPGGEFDWRHLASFAEVKNHSGKDNEKSSYIETAGKASCLLYAQDGRHTTPCIRILGSEIFLTIFDHSGSVSTCSYDINHCPREFLRILIGITSAPNNILGFNISINWFPMERDGKVVHIKELKIKKGTTYMVELTKILFISDNLCGQGTTVWEGMMTEEGTMQLRSDHQEFIQKISGWSRHEQDALCAKISHLKQHGLLGDWGYAVLGAKCITTATDSGTDQLPDGAHPPTSPVEIPAEFNHLVEPSNCVPVVPVHSMNAITSLTPISDLTKEDNIVLNMGPGTGNDPRDTIDTSPLYRTGTWSWMSAQLVMAGAGQPVIHDQSHNLESIFYVLVGICVLFDGPNEPKCDKDLVQCFNKYFNTFKPSDIILPLSTDDNDNVHCKVDFTHDMFINAIIETLLHLGPGAWIPVDQEGDNGDDSEPHTNHYETKSNSANLASEVNFPPADAPHESLESISSSYPLNVSTLPPMLPRPAPYRPSAGPGFYSVDSGLARHRSTREDAEDLDDLDFPQKHQRSSSHGASSSRAPNLLFRTASNHHKQSSQTTANSQFVVEDDAVSSQAKCQRAVQPFDSEPSPPAGEFHENLTRLLHDTLTNSVDKRGTLHAQGKRLQTAKHSRLSRRNLDMATQGQKVNPMAPDHCPDDDKPSQIPPWAPQSALPSPMQGSCIQPTFTLSQAGQSFGFRFPSQATTSTGGTQSIGSQSSSFLSSHSSSVFLPPVSRRGSTVPTSCATSECGSNNGYGTADMDGLPPRRSSHLHMLAAAANHSSDAPPRNSCVRLPSDQPSAPFTQVPCSTRDDNSHSPPPRPVGLRRTQTFAQLPSTISKPHTMFTTDYDGIDQDEDNGQPFDERSQNSADEITGSAVHNPIGDAGHGSQLEEEYSVQPISTQREIEDVTSEASRSAHHTAIDDVDDLETPISACLRPPPTSQASLADVSPSPTQSKPTAASVASGVMPEGNSDPSQLQFYTPPVRDIIEHAKQISHCDIASVNSFPLCVDFNCKATEYMNEAIAERRSRGLLIPQGWWPEYTSGITKLLWEDLSNWQSALKKTACTYIRECYEWDAQNRRHVNADTTRKLLECGNFLKHGLDEEGHTNNLAHPALSGLIIDFFYTGANAMANIFPEVFQNEIKVALDEVVSEGKEVTFKRDVYSDIFVDILGLMAKCDTAPVHRAKTKALHVQWAKIRRNGSSAGTTTGFDVDLD</sequence>
<dbReference type="HOGENOM" id="CLU_256986_0_0_1"/>
<feature type="compositionally biased region" description="Polar residues" evidence="1">
    <location>
        <begin position="972"/>
        <end position="991"/>
    </location>
</feature>
<dbReference type="Proteomes" id="UP000053989">
    <property type="component" value="Unassembled WGS sequence"/>
</dbReference>
<feature type="compositionally biased region" description="Basic and acidic residues" evidence="1">
    <location>
        <begin position="581"/>
        <end position="590"/>
    </location>
</feature>
<dbReference type="InterPro" id="IPR040976">
    <property type="entry name" value="Pkinase_fungal"/>
</dbReference>
<feature type="domain" description="DUF6532" evidence="3">
    <location>
        <begin position="1137"/>
        <end position="1318"/>
    </location>
</feature>
<dbReference type="OrthoDB" id="2662476at2759"/>
<dbReference type="PANTHER" id="PTHR38248">
    <property type="entry name" value="FUNK1 6"/>
    <property type="match status" value="1"/>
</dbReference>
<dbReference type="Pfam" id="PF17667">
    <property type="entry name" value="Pkinase_fungal"/>
    <property type="match status" value="1"/>
</dbReference>
<evidence type="ECO:0000259" key="3">
    <source>
        <dbReference type="Pfam" id="PF20149"/>
    </source>
</evidence>
<organism evidence="4 5">
    <name type="scientific">Scleroderma citrinum Foug A</name>
    <dbReference type="NCBI Taxonomy" id="1036808"/>
    <lineage>
        <taxon>Eukaryota</taxon>
        <taxon>Fungi</taxon>
        <taxon>Dikarya</taxon>
        <taxon>Basidiomycota</taxon>
        <taxon>Agaricomycotina</taxon>
        <taxon>Agaricomycetes</taxon>
        <taxon>Agaricomycetidae</taxon>
        <taxon>Boletales</taxon>
        <taxon>Sclerodermatineae</taxon>
        <taxon>Sclerodermataceae</taxon>
        <taxon>Scleroderma</taxon>
    </lineage>
</organism>
<dbReference type="STRING" id="1036808.A0A0C3E880"/>
<feature type="region of interest" description="Disordered" evidence="1">
    <location>
        <begin position="1084"/>
        <end position="1122"/>
    </location>
</feature>
<dbReference type="InterPro" id="IPR045341">
    <property type="entry name" value="DUF6532"/>
</dbReference>
<feature type="compositionally biased region" description="Polar residues" evidence="1">
    <location>
        <begin position="942"/>
        <end position="953"/>
    </location>
</feature>
<dbReference type="InParanoid" id="A0A0C3E880"/>
<feature type="compositionally biased region" description="Low complexity" evidence="1">
    <location>
        <begin position="678"/>
        <end position="687"/>
    </location>
</feature>
<evidence type="ECO:0000313" key="4">
    <source>
        <dbReference type="EMBL" id="KIM68970.1"/>
    </source>
</evidence>
<feature type="region of interest" description="Disordered" evidence="1">
    <location>
        <begin position="923"/>
        <end position="1063"/>
    </location>
</feature>
<protein>
    <submittedName>
        <fullName evidence="4">Uncharacterized protein</fullName>
    </submittedName>
</protein>
<name>A0A0C3E880_9AGAM</name>
<keyword evidence="5" id="KW-1185">Reference proteome</keyword>
<evidence type="ECO:0000256" key="1">
    <source>
        <dbReference type="SAM" id="MobiDB-lite"/>
    </source>
</evidence>